<dbReference type="OMA" id="SYVHAVM"/>
<reference evidence="2" key="1">
    <citation type="journal article" date="2012" name="Proc. Natl. Acad. Sci. U.S.A.">
        <title>Antigenic diversity is generated by distinct evolutionary mechanisms in African trypanosome species.</title>
        <authorList>
            <person name="Jackson A.P."/>
            <person name="Berry A."/>
            <person name="Aslett M."/>
            <person name="Allison H.C."/>
            <person name="Burton P."/>
            <person name="Vavrova-Anderson J."/>
            <person name="Brown R."/>
            <person name="Browne H."/>
            <person name="Corton N."/>
            <person name="Hauser H."/>
            <person name="Gamble J."/>
            <person name="Gilderthorp R."/>
            <person name="Marcello L."/>
            <person name="McQuillan J."/>
            <person name="Otto T.D."/>
            <person name="Quail M.A."/>
            <person name="Sanders M.J."/>
            <person name="van Tonder A."/>
            <person name="Ginger M.L."/>
            <person name="Field M.C."/>
            <person name="Barry J.D."/>
            <person name="Hertz-Fowler C."/>
            <person name="Berriman M."/>
        </authorList>
    </citation>
    <scope>NUCLEOTIDE SEQUENCE</scope>
    <source>
        <strain evidence="2">Y486</strain>
    </source>
</reference>
<evidence type="ECO:0008006" key="3">
    <source>
        <dbReference type="Google" id="ProtNLM"/>
    </source>
</evidence>
<keyword evidence="1" id="KW-1133">Transmembrane helix</keyword>
<accession>G0TX92</accession>
<feature type="transmembrane region" description="Helical" evidence="1">
    <location>
        <begin position="6"/>
        <end position="26"/>
    </location>
</feature>
<dbReference type="AlphaFoldDB" id="G0TX92"/>
<dbReference type="InterPro" id="IPR021259">
    <property type="entry name" value="DUF2817"/>
</dbReference>
<keyword evidence="1" id="KW-0812">Transmembrane</keyword>
<dbReference type="VEuPathDB" id="TriTrypDB:TvY486_0603730"/>
<proteinExistence type="predicted"/>
<keyword evidence="1" id="KW-0472">Membrane</keyword>
<dbReference type="Pfam" id="PF10994">
    <property type="entry name" value="DUF2817"/>
    <property type="match status" value="1"/>
</dbReference>
<dbReference type="EMBL" id="HE573022">
    <property type="protein sequence ID" value="CCC48582.1"/>
    <property type="molecule type" value="Genomic_DNA"/>
</dbReference>
<evidence type="ECO:0000256" key="1">
    <source>
        <dbReference type="SAM" id="Phobius"/>
    </source>
</evidence>
<name>G0TX92_TRYVY</name>
<dbReference type="SUPFAM" id="SSF53187">
    <property type="entry name" value="Zn-dependent exopeptidases"/>
    <property type="match status" value="1"/>
</dbReference>
<sequence length="399" mass="44598">MGDVGAVVAAIITIATGLFVIDLVPLQENMVCLGNYSNASTCPDVFFSQTFQGAREKFVNAAQKAKAELQRHVIVQWEGVDYTMDTAFIRGKNAKRLLIHLSGSDGVGGFSSSAVQTKLLSEWNASRADGPSVLFLHAVNPYGMAFYQIGNENNVELHRNYLSPEDWKAVHLEQSRNTDIEDALKLLYLPQAPRVIDRYLLFFRFAKVFFTHGWSIFWKMVEKGQRRDAVGVFYGGQEEQRSISVLREVLRQYTTGGVEAFVFIDVRTGSGTVGRETIFTSTAQDETLAKSIFTSTVVLRPNGGANASSMGRIRPVDILSTGNHSLLVEEVFSTTNLPFMIRSALLSNGALRHAKGSYVHMMMQQWMRDAHAPQTINYKKDVLRRGEETFNAAWNHLLR</sequence>
<evidence type="ECO:0000313" key="2">
    <source>
        <dbReference type="EMBL" id="CCC48582.1"/>
    </source>
</evidence>
<organism evidence="2">
    <name type="scientific">Trypanosoma vivax (strain Y486)</name>
    <dbReference type="NCBI Taxonomy" id="1055687"/>
    <lineage>
        <taxon>Eukaryota</taxon>
        <taxon>Discoba</taxon>
        <taxon>Euglenozoa</taxon>
        <taxon>Kinetoplastea</taxon>
        <taxon>Metakinetoplastina</taxon>
        <taxon>Trypanosomatida</taxon>
        <taxon>Trypanosomatidae</taxon>
        <taxon>Trypanosoma</taxon>
        <taxon>Duttonella</taxon>
    </lineage>
</organism>
<gene>
    <name evidence="2" type="ORF">TVY486_0603730</name>
</gene>
<protein>
    <recommendedName>
        <fullName evidence="3">DUF2817 domain-containing protein</fullName>
    </recommendedName>
</protein>